<keyword evidence="1" id="KW-0812">Transmembrane</keyword>
<dbReference type="Proteomes" id="UP000308121">
    <property type="component" value="Unassembled WGS sequence"/>
</dbReference>
<feature type="transmembrane region" description="Helical" evidence="1">
    <location>
        <begin position="191"/>
        <end position="208"/>
    </location>
</feature>
<dbReference type="OrthoDB" id="3402079at2"/>
<gene>
    <name evidence="2" type="ORF">FA014_02825</name>
</gene>
<feature type="transmembrane region" description="Helical" evidence="1">
    <location>
        <begin position="50"/>
        <end position="72"/>
    </location>
</feature>
<keyword evidence="1" id="KW-1133">Transmembrane helix</keyword>
<feature type="transmembrane region" description="Helical" evidence="1">
    <location>
        <begin position="93"/>
        <end position="115"/>
    </location>
</feature>
<sequence length="242" mass="24984">MTGVHRWISHDTLFTVLDTVFRALVTNVLLVAGNLPFTVVLVATDLGRTWPLLVALAPLSFPTLVGVCAVFADRHSDVLRTFGRAWRASLGRSLGLGALFTALLTVLVVDVRALFGSTAGAVAIPVLAVAALLVAAACPHAVAALGQAPDARLRDLLFWSAYLALRRWYLTAASLLVLGLLAAFVLSRPALGLGLAASPLLYAVWANCRHALRPAFAEPAADAPVAGAPAAGASAPGTPAAA</sequence>
<feature type="transmembrane region" description="Helical" evidence="1">
    <location>
        <begin position="20"/>
        <end position="44"/>
    </location>
</feature>
<dbReference type="EMBL" id="SZYE01000010">
    <property type="protein sequence ID" value="TKR26952.1"/>
    <property type="molecule type" value="Genomic_DNA"/>
</dbReference>
<comment type="caution">
    <text evidence="2">The sequence shown here is derived from an EMBL/GenBank/DDBJ whole genome shotgun (WGS) entry which is preliminary data.</text>
</comment>
<dbReference type="RefSeq" id="WP_154728202.1">
    <property type="nucleotide sequence ID" value="NZ_SZYE01000010.1"/>
</dbReference>
<reference evidence="2 3" key="1">
    <citation type="submission" date="2019-05" db="EMBL/GenBank/DDBJ databases">
        <title>Genome sequence of Cellulomonas hominis strain CS1.</title>
        <authorList>
            <person name="Belmont J."/>
            <person name="Maclea K.S."/>
        </authorList>
    </citation>
    <scope>NUCLEOTIDE SEQUENCE [LARGE SCALE GENOMIC DNA]</scope>
    <source>
        <strain evidence="2 3">CS1</strain>
    </source>
</reference>
<accession>A0A7Z8K1J8</accession>
<keyword evidence="1" id="KW-0472">Membrane</keyword>
<protein>
    <submittedName>
        <fullName evidence="2">Ferredoxin-NADPH reductase</fullName>
    </submittedName>
</protein>
<evidence type="ECO:0000313" key="3">
    <source>
        <dbReference type="Proteomes" id="UP000308121"/>
    </source>
</evidence>
<name>A0A7Z8K1J8_9CELL</name>
<evidence type="ECO:0000256" key="1">
    <source>
        <dbReference type="SAM" id="Phobius"/>
    </source>
</evidence>
<evidence type="ECO:0000313" key="2">
    <source>
        <dbReference type="EMBL" id="TKR26952.1"/>
    </source>
</evidence>
<dbReference type="AlphaFoldDB" id="A0A7Z8K1J8"/>
<feature type="transmembrane region" description="Helical" evidence="1">
    <location>
        <begin position="167"/>
        <end position="185"/>
    </location>
</feature>
<proteinExistence type="predicted"/>
<organism evidence="2 3">
    <name type="scientific">Cellulomonas hominis</name>
    <dbReference type="NCBI Taxonomy" id="156981"/>
    <lineage>
        <taxon>Bacteria</taxon>
        <taxon>Bacillati</taxon>
        <taxon>Actinomycetota</taxon>
        <taxon>Actinomycetes</taxon>
        <taxon>Micrococcales</taxon>
        <taxon>Cellulomonadaceae</taxon>
        <taxon>Cellulomonas</taxon>
    </lineage>
</organism>
<feature type="transmembrane region" description="Helical" evidence="1">
    <location>
        <begin position="121"/>
        <end position="146"/>
    </location>
</feature>